<evidence type="ECO:0000313" key="3">
    <source>
        <dbReference type="EMBL" id="KAK6171209.1"/>
    </source>
</evidence>
<dbReference type="InterPro" id="IPR053189">
    <property type="entry name" value="Clp_protease_adapter_ClpF"/>
</dbReference>
<keyword evidence="4" id="KW-1185">Reference proteome</keyword>
<comment type="caution">
    <text evidence="3">The sequence shown here is derived from an EMBL/GenBank/DDBJ whole genome shotgun (WGS) entry which is preliminary data.</text>
</comment>
<dbReference type="InterPro" id="IPR036623">
    <property type="entry name" value="Hemimethylated_DNA-bd_sf"/>
</dbReference>
<dbReference type="GO" id="GO:0003677">
    <property type="term" value="F:DNA binding"/>
    <property type="evidence" value="ECO:0007669"/>
    <property type="project" value="InterPro"/>
</dbReference>
<evidence type="ECO:0000256" key="1">
    <source>
        <dbReference type="SAM" id="SignalP"/>
    </source>
</evidence>
<feature type="chain" id="PRO_5042941119" description="Hemimethylated DNA-binding domain-containing protein" evidence="1">
    <location>
        <begin position="25"/>
        <end position="229"/>
    </location>
</feature>
<dbReference type="NCBIfam" id="TIGR02097">
    <property type="entry name" value="yccV"/>
    <property type="match status" value="1"/>
</dbReference>
<name>A0AAN8P9L7_PATCE</name>
<reference evidence="3 4" key="1">
    <citation type="submission" date="2024-01" db="EMBL/GenBank/DDBJ databases">
        <title>The genome of the rayed Mediterranean limpet Patella caerulea (Linnaeus, 1758).</title>
        <authorList>
            <person name="Anh-Thu Weber A."/>
            <person name="Halstead-Nussloch G."/>
        </authorList>
    </citation>
    <scope>NUCLEOTIDE SEQUENCE [LARGE SCALE GENOMIC DNA]</scope>
    <source>
        <strain evidence="3">AATW-2023a</strain>
        <tissue evidence="3">Whole specimen</tissue>
    </source>
</reference>
<dbReference type="PANTHER" id="PTHR48439">
    <property type="entry name" value="HEMIMETHYLATED DNA-BINDING DOMAIN-CONTAINING PROTEIN"/>
    <property type="match status" value="1"/>
</dbReference>
<keyword evidence="1" id="KW-0732">Signal</keyword>
<protein>
    <recommendedName>
        <fullName evidence="2">Hemimethylated DNA-binding domain-containing protein</fullName>
    </recommendedName>
</protein>
<dbReference type="AlphaFoldDB" id="A0AAN8P9L7"/>
<dbReference type="Pfam" id="PF08755">
    <property type="entry name" value="YccV-like"/>
    <property type="match status" value="1"/>
</dbReference>
<accession>A0AAN8P9L7</accession>
<sequence>MPDRQAVLQLSLLLLALPLQYFVSRYMATSETQRDFAFRSLLSNVVGFKNRYFSWQSWQKWCLKVLDKINAKSDQRPDYTGKHEPNGESPAYEVMKFKDPKGYFSSSPSPRSPRSLNVKFRVGQVIRHKIWGYRGVIIGWDTEAKAPDSWLKQMHPQGKEHWRTMPNYSILVDTRDRVEPQITYVPQENIEVIMNTKIIHPFTDEYFEGFDGAVYLCRPWLKAVYPHDN</sequence>
<dbReference type="InterPro" id="IPR011722">
    <property type="entry name" value="Hemimethylated_DNA-bd_dom"/>
</dbReference>
<dbReference type="Proteomes" id="UP001347796">
    <property type="component" value="Unassembled WGS sequence"/>
</dbReference>
<feature type="domain" description="Hemimethylated DNA-binding" evidence="2">
    <location>
        <begin position="117"/>
        <end position="218"/>
    </location>
</feature>
<dbReference type="PANTHER" id="PTHR48439:SF1">
    <property type="entry name" value="HEMIMETHYLATED DNA-BINDING DOMAIN-CONTAINING PROTEIN"/>
    <property type="match status" value="1"/>
</dbReference>
<evidence type="ECO:0000313" key="4">
    <source>
        <dbReference type="Proteomes" id="UP001347796"/>
    </source>
</evidence>
<dbReference type="SMART" id="SM00992">
    <property type="entry name" value="YccV-like"/>
    <property type="match status" value="1"/>
</dbReference>
<feature type="signal peptide" evidence="1">
    <location>
        <begin position="1"/>
        <end position="24"/>
    </location>
</feature>
<gene>
    <name evidence="3" type="ORF">SNE40_019447</name>
</gene>
<dbReference type="SUPFAM" id="SSF141255">
    <property type="entry name" value="YccV-like"/>
    <property type="match status" value="1"/>
</dbReference>
<dbReference type="EMBL" id="JAZGQO010000014">
    <property type="protein sequence ID" value="KAK6171209.1"/>
    <property type="molecule type" value="Genomic_DNA"/>
</dbReference>
<dbReference type="Gene3D" id="2.30.30.390">
    <property type="entry name" value="Hemimethylated DNA-binding domain"/>
    <property type="match status" value="1"/>
</dbReference>
<evidence type="ECO:0000259" key="2">
    <source>
        <dbReference type="SMART" id="SM00992"/>
    </source>
</evidence>
<proteinExistence type="predicted"/>
<organism evidence="3 4">
    <name type="scientific">Patella caerulea</name>
    <name type="common">Rayed Mediterranean limpet</name>
    <dbReference type="NCBI Taxonomy" id="87958"/>
    <lineage>
        <taxon>Eukaryota</taxon>
        <taxon>Metazoa</taxon>
        <taxon>Spiralia</taxon>
        <taxon>Lophotrochozoa</taxon>
        <taxon>Mollusca</taxon>
        <taxon>Gastropoda</taxon>
        <taxon>Patellogastropoda</taxon>
        <taxon>Patelloidea</taxon>
        <taxon>Patellidae</taxon>
        <taxon>Patella</taxon>
    </lineage>
</organism>